<evidence type="ECO:0000256" key="4">
    <source>
        <dbReference type="PROSITE-ProRule" id="PRU00284"/>
    </source>
</evidence>
<protein>
    <submittedName>
        <fullName evidence="8">Chemotaxis protein</fullName>
    </submittedName>
</protein>
<dbReference type="SMART" id="SM00283">
    <property type="entry name" value="MA"/>
    <property type="match status" value="1"/>
</dbReference>
<dbReference type="AlphaFoldDB" id="U2EJU8"/>
<reference evidence="8 9" key="1">
    <citation type="journal article" date="2011" name="J. Bacteriol.">
        <title>Genome sequence of Salinisphaera shabanensis, a gammaproteobacterium from the harsh, variable environment of the brine-seawater interface of the Shaban Deep in the Red Sea.</title>
        <authorList>
            <person name="Antunes A."/>
            <person name="Alam I."/>
            <person name="Bajic V.B."/>
            <person name="Stingl U."/>
        </authorList>
    </citation>
    <scope>NUCLEOTIDE SEQUENCE [LARGE SCALE GENOMIC DNA]</scope>
    <source>
        <strain evidence="8 9">E1L3A</strain>
    </source>
</reference>
<dbReference type="Pfam" id="PF00672">
    <property type="entry name" value="HAMP"/>
    <property type="match status" value="1"/>
</dbReference>
<dbReference type="InterPro" id="IPR051310">
    <property type="entry name" value="MCP_chemotaxis"/>
</dbReference>
<sequence>MLKRLNQINVKYAIAFITVAVAMFAVVAVDLLLVHTLKERMREFGGPFIDSTSAVLNADRDLYQAYVATLEYMRMEPGSEAAQEQRALFEENAVQAKTRLERFANNLSAYPEVVAALDGFQTRYDSWMSKSAQVFELRGNGDYAGARAILNADAEPAFAELREVYDRAGEAASAKIHALETATLARANVQEYAVIGFSIVIGLITLIVALVGPLMMSRAIRAVTQRIKEITEGDGDLTARIETRRTDELGDLALNFNAFVGRMDGTLQSVRTSALSVHGAANEIAQGSQALASRTEQSAASLEQTSASMEEITATVGNTAEAADQANDLTQSTVDAAHEGQKAMRAMASTMDDIAASAGEINDITTLMDGIAFQTNLLALNASVEAARAGEHGRGFSVVAQEVRNLASRAADASRQIRALSDTSVTHTESGTRLVRETGVTMQDIVDRIERVTEVVAQIRNGAREQSQGVSQINVAVTELDSATQHNAAMVEQTSAAAVQMREQADQLQALLASFRLSSDLAAPQTVGHHARTTARHGAAADTQQARLGHFGGSASEAAA</sequence>
<dbReference type="EMBL" id="AFNV02000018">
    <property type="protein sequence ID" value="ERJ18537.1"/>
    <property type="molecule type" value="Genomic_DNA"/>
</dbReference>
<accession>U2EJU8</accession>
<dbReference type="eggNOG" id="COG0840">
    <property type="taxonomic scope" value="Bacteria"/>
</dbReference>
<dbReference type="Pfam" id="PF12729">
    <property type="entry name" value="4HB_MCP_1"/>
    <property type="match status" value="1"/>
</dbReference>
<dbReference type="CDD" id="cd11386">
    <property type="entry name" value="MCP_signal"/>
    <property type="match status" value="1"/>
</dbReference>
<evidence type="ECO:0000313" key="9">
    <source>
        <dbReference type="Proteomes" id="UP000006242"/>
    </source>
</evidence>
<dbReference type="PANTHER" id="PTHR43531:SF7">
    <property type="entry name" value="AEROTAXIS RECEPTOR"/>
    <property type="match status" value="1"/>
</dbReference>
<evidence type="ECO:0000256" key="1">
    <source>
        <dbReference type="ARBA" id="ARBA00004370"/>
    </source>
</evidence>
<organism evidence="8 9">
    <name type="scientific">Salinisphaera shabanensis E1L3A</name>
    <dbReference type="NCBI Taxonomy" id="1033802"/>
    <lineage>
        <taxon>Bacteria</taxon>
        <taxon>Pseudomonadati</taxon>
        <taxon>Pseudomonadota</taxon>
        <taxon>Gammaproteobacteria</taxon>
        <taxon>Salinisphaerales</taxon>
        <taxon>Salinisphaeraceae</taxon>
        <taxon>Salinisphaera</taxon>
    </lineage>
</organism>
<dbReference type="InterPro" id="IPR004089">
    <property type="entry name" value="MCPsignal_dom"/>
</dbReference>
<dbReference type="SMART" id="SM00304">
    <property type="entry name" value="HAMP"/>
    <property type="match status" value="1"/>
</dbReference>
<dbReference type="OrthoDB" id="2489132at2"/>
<dbReference type="STRING" id="1033802.SSPSH_002643"/>
<feature type="domain" description="HAMP" evidence="7">
    <location>
        <begin position="214"/>
        <end position="268"/>
    </location>
</feature>
<dbReference type="InterPro" id="IPR003660">
    <property type="entry name" value="HAMP_dom"/>
</dbReference>
<dbReference type="GO" id="GO:0006935">
    <property type="term" value="P:chemotaxis"/>
    <property type="evidence" value="ECO:0007669"/>
    <property type="project" value="InterPro"/>
</dbReference>
<dbReference type="RefSeq" id="WP_006914709.1">
    <property type="nucleotide sequence ID" value="NZ_AFNV02000018.1"/>
</dbReference>
<evidence type="ECO:0000259" key="7">
    <source>
        <dbReference type="PROSITE" id="PS50885"/>
    </source>
</evidence>
<dbReference type="PRINTS" id="PR00260">
    <property type="entry name" value="CHEMTRNSDUCR"/>
</dbReference>
<dbReference type="FunFam" id="1.10.287.950:FF:000001">
    <property type="entry name" value="Methyl-accepting chemotaxis sensory transducer"/>
    <property type="match status" value="1"/>
</dbReference>
<keyword evidence="2 4" id="KW-0807">Transducer</keyword>
<keyword evidence="5" id="KW-0812">Transmembrane</keyword>
<comment type="subcellular location">
    <subcellularLocation>
        <location evidence="1">Membrane</location>
    </subcellularLocation>
</comment>
<comment type="caution">
    <text evidence="8">The sequence shown here is derived from an EMBL/GenBank/DDBJ whole genome shotgun (WGS) entry which is preliminary data.</text>
</comment>
<dbReference type="GO" id="GO:0007165">
    <property type="term" value="P:signal transduction"/>
    <property type="evidence" value="ECO:0007669"/>
    <property type="project" value="UniProtKB-KW"/>
</dbReference>
<dbReference type="InterPro" id="IPR004090">
    <property type="entry name" value="Chemotax_Me-accpt_rcpt"/>
</dbReference>
<proteinExistence type="inferred from homology"/>
<dbReference type="PROSITE" id="PS50111">
    <property type="entry name" value="CHEMOTAXIS_TRANSDUC_2"/>
    <property type="match status" value="1"/>
</dbReference>
<evidence type="ECO:0000313" key="8">
    <source>
        <dbReference type="EMBL" id="ERJ18537.1"/>
    </source>
</evidence>
<reference evidence="8 9" key="2">
    <citation type="journal article" date="2013" name="PLoS ONE">
        <title>INDIGO - INtegrated Data Warehouse of MIcrobial GenOmes with Examples from the Red Sea Extremophiles.</title>
        <authorList>
            <person name="Alam I."/>
            <person name="Antunes A."/>
            <person name="Kamau A.A."/>
            <person name="Ba Alawi W."/>
            <person name="Kalkatawi M."/>
            <person name="Stingl U."/>
            <person name="Bajic V.B."/>
        </authorList>
    </citation>
    <scope>NUCLEOTIDE SEQUENCE [LARGE SCALE GENOMIC DNA]</scope>
    <source>
        <strain evidence="8 9">E1L3A</strain>
    </source>
</reference>
<evidence type="ECO:0000256" key="5">
    <source>
        <dbReference type="SAM" id="Phobius"/>
    </source>
</evidence>
<feature type="domain" description="Methyl-accepting transducer" evidence="6">
    <location>
        <begin position="273"/>
        <end position="502"/>
    </location>
</feature>
<keyword evidence="9" id="KW-1185">Reference proteome</keyword>
<dbReference type="Pfam" id="PF00015">
    <property type="entry name" value="MCPsignal"/>
    <property type="match status" value="1"/>
</dbReference>
<evidence type="ECO:0000256" key="3">
    <source>
        <dbReference type="ARBA" id="ARBA00029447"/>
    </source>
</evidence>
<dbReference type="PANTHER" id="PTHR43531">
    <property type="entry name" value="PROTEIN ICFG"/>
    <property type="match status" value="1"/>
</dbReference>
<name>U2EJU8_9GAMM</name>
<dbReference type="CDD" id="cd06225">
    <property type="entry name" value="HAMP"/>
    <property type="match status" value="1"/>
</dbReference>
<dbReference type="SUPFAM" id="SSF58104">
    <property type="entry name" value="Methyl-accepting chemotaxis protein (MCP) signaling domain"/>
    <property type="match status" value="1"/>
</dbReference>
<gene>
    <name evidence="8" type="ORF">SSPSH_002643</name>
</gene>
<feature type="transmembrane region" description="Helical" evidence="5">
    <location>
        <begin position="12"/>
        <end position="34"/>
    </location>
</feature>
<evidence type="ECO:0000259" key="6">
    <source>
        <dbReference type="PROSITE" id="PS50111"/>
    </source>
</evidence>
<dbReference type="PROSITE" id="PS50885">
    <property type="entry name" value="HAMP"/>
    <property type="match status" value="1"/>
</dbReference>
<dbReference type="GO" id="GO:0004888">
    <property type="term" value="F:transmembrane signaling receptor activity"/>
    <property type="evidence" value="ECO:0007669"/>
    <property type="project" value="InterPro"/>
</dbReference>
<dbReference type="GO" id="GO:0005886">
    <property type="term" value="C:plasma membrane"/>
    <property type="evidence" value="ECO:0007669"/>
    <property type="project" value="TreeGrafter"/>
</dbReference>
<dbReference type="Proteomes" id="UP000006242">
    <property type="component" value="Unassembled WGS sequence"/>
</dbReference>
<keyword evidence="5" id="KW-1133">Transmembrane helix</keyword>
<keyword evidence="5" id="KW-0472">Membrane</keyword>
<dbReference type="InterPro" id="IPR024478">
    <property type="entry name" value="HlyB_4HB_MCP"/>
</dbReference>
<dbReference type="Gene3D" id="1.10.287.950">
    <property type="entry name" value="Methyl-accepting chemotaxis protein"/>
    <property type="match status" value="1"/>
</dbReference>
<feature type="transmembrane region" description="Helical" evidence="5">
    <location>
        <begin position="192"/>
        <end position="216"/>
    </location>
</feature>
<comment type="similarity">
    <text evidence="3">Belongs to the methyl-accepting chemotaxis (MCP) protein family.</text>
</comment>
<evidence type="ECO:0000256" key="2">
    <source>
        <dbReference type="ARBA" id="ARBA00023224"/>
    </source>
</evidence>